<accession>A0A132BCR3</accession>
<sequence>MAKNYLQATRKLDVILIPGSKRALDGSVPSWKPNWLDLGFEFWYAMEAQPEQKFTASGTSVECVIFAEVDGLSSLYGREATGHKREDHFVQPSSTGANPYAPKYSSALSNRPLKAKGKARIRHKTIKALFNCLDLGPELTTESYRYMFVSTGGLYVKRAMMMYLYYGVASAADSKRVSVWRTFFRTNRYKGKRRYDSPELSRWLEDNRDWMIHGATFESLCKSTCSWTVYPHLWTGPFWFHTIPRTINIPPVAITFRCERLV</sequence>
<dbReference type="RefSeq" id="XP_018064575.1">
    <property type="nucleotide sequence ID" value="XM_018220537.1"/>
</dbReference>
<proteinExistence type="predicted"/>
<organism evidence="1 2">
    <name type="scientific">Mollisia scopiformis</name>
    <name type="common">Conifer needle endophyte fungus</name>
    <name type="synonym">Phialocephala scopiformis</name>
    <dbReference type="NCBI Taxonomy" id="149040"/>
    <lineage>
        <taxon>Eukaryota</taxon>
        <taxon>Fungi</taxon>
        <taxon>Dikarya</taxon>
        <taxon>Ascomycota</taxon>
        <taxon>Pezizomycotina</taxon>
        <taxon>Leotiomycetes</taxon>
        <taxon>Helotiales</taxon>
        <taxon>Mollisiaceae</taxon>
        <taxon>Mollisia</taxon>
    </lineage>
</organism>
<dbReference type="GeneID" id="28830263"/>
<dbReference type="AlphaFoldDB" id="A0A132BCR3"/>
<gene>
    <name evidence="1" type="ORF">LY89DRAFT_739960</name>
</gene>
<dbReference type="OrthoDB" id="5571888at2759"/>
<reference evidence="1 2" key="1">
    <citation type="submission" date="2015-10" db="EMBL/GenBank/DDBJ databases">
        <title>Full genome of DAOMC 229536 Phialocephala scopiformis, a fungal endophyte of spruce producing the potent anti-insectan compound rugulosin.</title>
        <authorList>
            <consortium name="DOE Joint Genome Institute"/>
            <person name="Walker A.K."/>
            <person name="Frasz S.L."/>
            <person name="Seifert K.A."/>
            <person name="Miller J.D."/>
            <person name="Mondo S.J."/>
            <person name="Labutti K."/>
            <person name="Lipzen A."/>
            <person name="Dockter R."/>
            <person name="Kennedy M."/>
            <person name="Grigoriev I.V."/>
            <person name="Spatafora J.W."/>
        </authorList>
    </citation>
    <scope>NUCLEOTIDE SEQUENCE [LARGE SCALE GENOMIC DNA]</scope>
    <source>
        <strain evidence="1 2">CBS 120377</strain>
    </source>
</reference>
<dbReference type="InParanoid" id="A0A132BCR3"/>
<protein>
    <submittedName>
        <fullName evidence="1">Uncharacterized protein</fullName>
    </submittedName>
</protein>
<dbReference type="EMBL" id="KQ947429">
    <property type="protein sequence ID" value="KUJ10220.1"/>
    <property type="molecule type" value="Genomic_DNA"/>
</dbReference>
<evidence type="ECO:0000313" key="2">
    <source>
        <dbReference type="Proteomes" id="UP000070700"/>
    </source>
</evidence>
<dbReference type="KEGG" id="psco:LY89DRAFT_739960"/>
<evidence type="ECO:0000313" key="1">
    <source>
        <dbReference type="EMBL" id="KUJ10220.1"/>
    </source>
</evidence>
<keyword evidence="2" id="KW-1185">Reference proteome</keyword>
<name>A0A132BCR3_MOLSC</name>
<dbReference type="Proteomes" id="UP000070700">
    <property type="component" value="Unassembled WGS sequence"/>
</dbReference>